<dbReference type="FunCoup" id="Q559Y3">
    <property type="interactions" value="877"/>
</dbReference>
<feature type="region of interest" description="Disordered" evidence="1">
    <location>
        <begin position="385"/>
        <end position="404"/>
    </location>
</feature>
<evidence type="ECO:0000256" key="2">
    <source>
        <dbReference type="SAM" id="Phobius"/>
    </source>
</evidence>
<keyword evidence="4" id="KW-1185">Reference proteome</keyword>
<evidence type="ECO:0000313" key="3">
    <source>
        <dbReference type="EMBL" id="EAL71288.1"/>
    </source>
</evidence>
<dbReference type="KEGG" id="ddi:DDB_G0272272"/>
<dbReference type="RefSeq" id="XP_645201.1">
    <property type="nucleotide sequence ID" value="XM_640109.1"/>
</dbReference>
<keyword evidence="2" id="KW-0472">Membrane</keyword>
<comment type="caution">
    <text evidence="3">The sequence shown here is derived from an EMBL/GenBank/DDBJ whole genome shotgun (WGS) entry which is preliminary data.</text>
</comment>
<dbReference type="GeneID" id="8618374"/>
<reference evidence="3 4" key="1">
    <citation type="journal article" date="2005" name="Nature">
        <title>The genome of the social amoeba Dictyostelium discoideum.</title>
        <authorList>
            <consortium name="The Dictyostelium discoideum Sequencing Consortium"/>
            <person name="Eichinger L."/>
            <person name="Pachebat J.A."/>
            <person name="Glockner G."/>
            <person name="Rajandream M.A."/>
            <person name="Sucgang R."/>
            <person name="Berriman M."/>
            <person name="Song J."/>
            <person name="Olsen R."/>
            <person name="Szafranski K."/>
            <person name="Xu Q."/>
            <person name="Tunggal B."/>
            <person name="Kummerfeld S."/>
            <person name="Madera M."/>
            <person name="Konfortov B.A."/>
            <person name="Rivero F."/>
            <person name="Bankier A.T."/>
            <person name="Lehmann R."/>
            <person name="Hamlin N."/>
            <person name="Davies R."/>
            <person name="Gaudet P."/>
            <person name="Fey P."/>
            <person name="Pilcher K."/>
            <person name="Chen G."/>
            <person name="Saunders D."/>
            <person name="Sodergren E."/>
            <person name="Davis P."/>
            <person name="Kerhornou A."/>
            <person name="Nie X."/>
            <person name="Hall N."/>
            <person name="Anjard C."/>
            <person name="Hemphill L."/>
            <person name="Bason N."/>
            <person name="Farbrother P."/>
            <person name="Desany B."/>
            <person name="Just E."/>
            <person name="Morio T."/>
            <person name="Rost R."/>
            <person name="Churcher C."/>
            <person name="Cooper J."/>
            <person name="Haydock S."/>
            <person name="van Driessche N."/>
            <person name="Cronin A."/>
            <person name="Goodhead I."/>
            <person name="Muzny D."/>
            <person name="Mourier T."/>
            <person name="Pain A."/>
            <person name="Lu M."/>
            <person name="Harper D."/>
            <person name="Lindsay R."/>
            <person name="Hauser H."/>
            <person name="James K."/>
            <person name="Quiles M."/>
            <person name="Madan Babu M."/>
            <person name="Saito T."/>
            <person name="Buchrieser C."/>
            <person name="Wardroper A."/>
            <person name="Felder M."/>
            <person name="Thangavelu M."/>
            <person name="Johnson D."/>
            <person name="Knights A."/>
            <person name="Loulseged H."/>
            <person name="Mungall K."/>
            <person name="Oliver K."/>
            <person name="Price C."/>
            <person name="Quail M.A."/>
            <person name="Urushihara H."/>
            <person name="Hernandez J."/>
            <person name="Rabbinowitsch E."/>
            <person name="Steffen D."/>
            <person name="Sanders M."/>
            <person name="Ma J."/>
            <person name="Kohara Y."/>
            <person name="Sharp S."/>
            <person name="Simmonds M."/>
            <person name="Spiegler S."/>
            <person name="Tivey A."/>
            <person name="Sugano S."/>
            <person name="White B."/>
            <person name="Walker D."/>
            <person name="Woodward J."/>
            <person name="Winckler T."/>
            <person name="Tanaka Y."/>
            <person name="Shaulsky G."/>
            <person name="Schleicher M."/>
            <person name="Weinstock G."/>
            <person name="Rosenthal A."/>
            <person name="Cox E.C."/>
            <person name="Chisholm R.L."/>
            <person name="Gibbs R."/>
            <person name="Loomis W.F."/>
            <person name="Platzer M."/>
            <person name="Kay R.R."/>
            <person name="Williams J."/>
            <person name="Dear P.H."/>
            <person name="Noegel A.A."/>
            <person name="Barrell B."/>
            <person name="Kuspa A."/>
        </authorList>
    </citation>
    <scope>NUCLEOTIDE SEQUENCE [LARGE SCALE GENOMIC DNA]</scope>
    <source>
        <strain evidence="3 4">AX4</strain>
    </source>
</reference>
<dbReference type="PaxDb" id="44689-DDB0203714"/>
<dbReference type="PANTHER" id="PTHR36911">
    <property type="entry name" value="LIM ZINC-BINDING DOMAIN-CONTAINING PROTEIN-RELATED"/>
    <property type="match status" value="1"/>
</dbReference>
<dbReference type="InParanoid" id="Q559Y3"/>
<proteinExistence type="predicted"/>
<keyword evidence="2" id="KW-0812">Transmembrane</keyword>
<name>Q559Y3_DICDI</name>
<accession>Q559Y3</accession>
<dbReference type="AlphaFoldDB" id="Q559Y3"/>
<sequence>MLGAFINIQPNRLIEIHTKTYKFINNTNNTNNNNNNKTTHYKFEFSFQHLDIIDKTNPNLENNTYNIDRIIYKPETALYNFFNYFKFYYKIFISFTITLFVSIIFSFFLPNSSTLNFNSNNNNNNNIQKQQNSRELNEFSINYNDNKLNYKLIIYFIIILNFIPILVSMILMICLDFKKALISDVNYYEILKILCIDDNGSRFGYCSNSNFITQDIIKRSISNEILKQHTINIDSITYQHDSFWWRDSSTFIRITISFILVIILLSGLIITIYTNLIDDLKNQYKINELLKLKNNQNKSDDSNNNNNQANSIEMKDFNKTIEISKKQSTPNSPSTPFGKQSIYPSLSSMGSFDQSYSSGCGSSASGNSSSKNIATCSNNSIQSLISDHSQSQLPTSPNTSTSSI</sequence>
<gene>
    <name evidence="3" type="ORF">DDB_G0272272</name>
</gene>
<dbReference type="eggNOG" id="ENOG502RICP">
    <property type="taxonomic scope" value="Eukaryota"/>
</dbReference>
<dbReference type="VEuPathDB" id="AmoebaDB:DDB_G0272272"/>
<keyword evidence="2" id="KW-1133">Transmembrane helix</keyword>
<organism evidence="3 4">
    <name type="scientific">Dictyostelium discoideum</name>
    <name type="common">Social amoeba</name>
    <dbReference type="NCBI Taxonomy" id="44689"/>
    <lineage>
        <taxon>Eukaryota</taxon>
        <taxon>Amoebozoa</taxon>
        <taxon>Evosea</taxon>
        <taxon>Eumycetozoa</taxon>
        <taxon>Dictyostelia</taxon>
        <taxon>Dictyosteliales</taxon>
        <taxon>Dictyosteliaceae</taxon>
        <taxon>Dictyostelium</taxon>
    </lineage>
</organism>
<dbReference type="EMBL" id="AAFI02000008">
    <property type="protein sequence ID" value="EAL71288.1"/>
    <property type="molecule type" value="Genomic_DNA"/>
</dbReference>
<evidence type="ECO:0000313" key="4">
    <source>
        <dbReference type="Proteomes" id="UP000002195"/>
    </source>
</evidence>
<feature type="transmembrane region" description="Helical" evidence="2">
    <location>
        <begin position="251"/>
        <end position="273"/>
    </location>
</feature>
<dbReference type="HOGENOM" id="CLU_682285_0_0_1"/>
<evidence type="ECO:0000256" key="1">
    <source>
        <dbReference type="SAM" id="MobiDB-lite"/>
    </source>
</evidence>
<feature type="transmembrane region" description="Helical" evidence="2">
    <location>
        <begin position="152"/>
        <end position="175"/>
    </location>
</feature>
<dbReference type="Proteomes" id="UP000002195">
    <property type="component" value="Unassembled WGS sequence"/>
</dbReference>
<dbReference type="dictyBase" id="DDB_G0272272"/>
<feature type="transmembrane region" description="Helical" evidence="2">
    <location>
        <begin position="87"/>
        <end position="109"/>
    </location>
</feature>
<protein>
    <submittedName>
        <fullName evidence="3">Uncharacterized protein</fullName>
    </submittedName>
</protein>